<keyword evidence="3 8" id="KW-0812">Transmembrane</keyword>
<keyword evidence="2" id="KW-1003">Cell membrane</keyword>
<dbReference type="PANTHER" id="PTHR30081:SF1">
    <property type="entry name" value="PROTEIN TRANSLOCASE SUBUNIT SECD"/>
    <property type="match status" value="1"/>
</dbReference>
<evidence type="ECO:0000256" key="5">
    <source>
        <dbReference type="ARBA" id="ARBA00022989"/>
    </source>
</evidence>
<dbReference type="PANTHER" id="PTHR30081">
    <property type="entry name" value="PROTEIN-EXPORT MEMBRANE PROTEIN SEC"/>
    <property type="match status" value="1"/>
</dbReference>
<dbReference type="SUPFAM" id="SSF82866">
    <property type="entry name" value="Multidrug efflux transporter AcrB transmembrane domain"/>
    <property type="match status" value="1"/>
</dbReference>
<dbReference type="Proteomes" id="UP000295757">
    <property type="component" value="Unassembled WGS sequence"/>
</dbReference>
<dbReference type="InterPro" id="IPR022813">
    <property type="entry name" value="SecD/SecF_arch_bac"/>
</dbReference>
<dbReference type="AlphaFoldDB" id="A0A4R7UD26"/>
<feature type="transmembrane region" description="Helical" evidence="8">
    <location>
        <begin position="510"/>
        <end position="534"/>
    </location>
</feature>
<feature type="transmembrane region" description="Helical" evidence="8">
    <location>
        <begin position="320"/>
        <end position="341"/>
    </location>
</feature>
<comment type="caution">
    <text evidence="9">The sequence shown here is derived from an EMBL/GenBank/DDBJ whole genome shotgun (WGS) entry which is preliminary data.</text>
</comment>
<feature type="transmembrane region" description="Helical" evidence="8">
    <location>
        <begin position="374"/>
        <end position="398"/>
    </location>
</feature>
<evidence type="ECO:0000256" key="3">
    <source>
        <dbReference type="ARBA" id="ARBA00022692"/>
    </source>
</evidence>
<feature type="transmembrane region" description="Helical" evidence="8">
    <location>
        <begin position="762"/>
        <end position="779"/>
    </location>
</feature>
<feature type="transmembrane region" description="Helical" evidence="8">
    <location>
        <begin position="785"/>
        <end position="813"/>
    </location>
</feature>
<feature type="transmembrane region" description="Helical" evidence="8">
    <location>
        <begin position="348"/>
        <end position="368"/>
    </location>
</feature>
<keyword evidence="7 8" id="KW-0472">Membrane</keyword>
<dbReference type="GO" id="GO:0005886">
    <property type="term" value="C:plasma membrane"/>
    <property type="evidence" value="ECO:0007669"/>
    <property type="project" value="TreeGrafter"/>
</dbReference>
<dbReference type="Gene3D" id="1.20.1640.10">
    <property type="entry name" value="Multidrug efflux transporter AcrB transmembrane domain"/>
    <property type="match status" value="1"/>
</dbReference>
<proteinExistence type="predicted"/>
<evidence type="ECO:0000313" key="9">
    <source>
        <dbReference type="EMBL" id="TDV23265.1"/>
    </source>
</evidence>
<accession>A0A4R7UD26</accession>
<keyword evidence="4" id="KW-0653">Protein transport</keyword>
<name>A0A4R7UD26_9BACT</name>
<protein>
    <submittedName>
        <fullName evidence="9">Protein translocase subunit secF /protein translocase subunit secD</fullName>
    </submittedName>
</protein>
<evidence type="ECO:0000256" key="7">
    <source>
        <dbReference type="ARBA" id="ARBA00023136"/>
    </source>
</evidence>
<gene>
    <name evidence="9" type="ORF">BCF59_0611</name>
</gene>
<evidence type="ECO:0000256" key="6">
    <source>
        <dbReference type="ARBA" id="ARBA00023010"/>
    </source>
</evidence>
<feature type="transmembrane region" description="Helical" evidence="8">
    <location>
        <begin position="419"/>
        <end position="442"/>
    </location>
</feature>
<dbReference type="RefSeq" id="WP_134111092.1">
    <property type="nucleotide sequence ID" value="NZ_SOCN01000003.1"/>
</dbReference>
<keyword evidence="6" id="KW-0811">Translocation</keyword>
<keyword evidence="1" id="KW-0813">Transport</keyword>
<reference evidence="9 10" key="1">
    <citation type="submission" date="2019-03" db="EMBL/GenBank/DDBJ databases">
        <title>Genomic Encyclopedia of Archaeal and Bacterial Type Strains, Phase II (KMG-II): from individual species to whole genera.</title>
        <authorList>
            <person name="Goeker M."/>
        </authorList>
    </citation>
    <scope>NUCLEOTIDE SEQUENCE [LARGE SCALE GENOMIC DNA]</scope>
    <source>
        <strain evidence="9 10">ATCC 35214</strain>
    </source>
</reference>
<sequence length="847" mass="97003">MNKIKKFLLSNKVIRMVIGFLVIITAILSIALGSAFYISKNSKTSIEYNNGIKTVLNVKYNNKIANSEQTENVNSDISKRIPNAYVTTLSDGIVYVNQGGNFNNESKTLYENELINKPTLIATDVDMHPLFLDGFYKKDQVLIDSDLNQYIPPFRKNGAIYTNSNFNRENTIEVSFNSQDGKSEWSKATEEISKTDGKKILIWLNYDKLKRIAETQYNTQWEKSGRNMWKFIHVNEEIEDKETKKENQIKKFIIPVLSEYLIAIIPVDHVFNGENLILHNETFTNTEATRIANKINYALSDYTLDLISSSYAFIEKNRGALFYTMIASIVIFSLISLIMIVNYGLLGALNTISAALYIFLTLLIFTALRGEYSPHIFMIILSTYWLFLDTSVLMFDNIKKQISSGDTQKKAIKNSFKESLWWIIDSNVFILVIGLFIFFFALKPLNTSGVIFIVASLVGLFSLLAFNKFIIEWIVNSFENKKLWLFGILFKNNFKNINLSKKNYNFNKTLNVSTITILTLIVIGLIVFITLSLINRSILGAFTFKDIFGGGTVITVQGSSKFNQLLLQNDINHIINSLGKNPNLSQFNLSYDVTKLFTIDNTDNFMISVQTSKLLSNNELNNIQEAINNSTQLPLEINTYQVSNNEALKTFNNLSLLFLIFAVIILVFFSIRMGVSYALSALVGFIILFLAFFAILFITRIKINSYVVLSMLIFDILYIYSASLLLAKLRILIRHNYYQHIMTKENIKTVVNKLIISSIKRFVLLIIGVYLSLFIILGFNSVFDVWFVIFSLISMLLVALIALFIMPKFFIWFESVNQRIKAKREANKFWEINNPDEQVFNGINDYK</sequence>
<keyword evidence="10" id="KW-1185">Reference proteome</keyword>
<feature type="transmembrane region" description="Helical" evidence="8">
    <location>
        <begin position="654"/>
        <end position="671"/>
    </location>
</feature>
<feature type="transmembrane region" description="Helical" evidence="8">
    <location>
        <begin position="705"/>
        <end position="727"/>
    </location>
</feature>
<feature type="transmembrane region" description="Helical" evidence="8">
    <location>
        <begin position="678"/>
        <end position="699"/>
    </location>
</feature>
<evidence type="ECO:0000256" key="8">
    <source>
        <dbReference type="SAM" id="Phobius"/>
    </source>
</evidence>
<dbReference type="GO" id="GO:0015031">
    <property type="term" value="P:protein transport"/>
    <property type="evidence" value="ECO:0007669"/>
    <property type="project" value="UniProtKB-KW"/>
</dbReference>
<organism evidence="9 10">
    <name type="scientific">Mycoplasmopsis mustelae</name>
    <dbReference type="NCBI Taxonomy" id="171289"/>
    <lineage>
        <taxon>Bacteria</taxon>
        <taxon>Bacillati</taxon>
        <taxon>Mycoplasmatota</taxon>
        <taxon>Mycoplasmoidales</taxon>
        <taxon>Metamycoplasmataceae</taxon>
        <taxon>Mycoplasmopsis</taxon>
    </lineage>
</organism>
<evidence type="ECO:0000313" key="10">
    <source>
        <dbReference type="Proteomes" id="UP000295757"/>
    </source>
</evidence>
<evidence type="ECO:0000256" key="4">
    <source>
        <dbReference type="ARBA" id="ARBA00022927"/>
    </source>
</evidence>
<dbReference type="NCBIfam" id="NF046001">
    <property type="entry name" value="SecDF_plasm"/>
    <property type="match status" value="1"/>
</dbReference>
<evidence type="ECO:0000256" key="1">
    <source>
        <dbReference type="ARBA" id="ARBA00022448"/>
    </source>
</evidence>
<dbReference type="OrthoDB" id="9805019at2"/>
<keyword evidence="5 8" id="KW-1133">Transmembrane helix</keyword>
<feature type="transmembrane region" description="Helical" evidence="8">
    <location>
        <begin position="448"/>
        <end position="466"/>
    </location>
</feature>
<dbReference type="EMBL" id="SOCN01000003">
    <property type="protein sequence ID" value="TDV23265.1"/>
    <property type="molecule type" value="Genomic_DNA"/>
</dbReference>
<evidence type="ECO:0000256" key="2">
    <source>
        <dbReference type="ARBA" id="ARBA00022475"/>
    </source>
</evidence>